<proteinExistence type="predicted"/>
<accession>A0A174IHP9</accession>
<feature type="compositionally biased region" description="Low complexity" evidence="1">
    <location>
        <begin position="396"/>
        <end position="418"/>
    </location>
</feature>
<dbReference type="Proteomes" id="UP000095544">
    <property type="component" value="Unassembled WGS sequence"/>
</dbReference>
<keyword evidence="2" id="KW-0472">Membrane</keyword>
<sequence>MLTILIIIGAVLLLLAVIFVIVWKVRTHKFSPTSDKALLAANVNADLKETGFAYDMKGDYFYSLMNCWQREMGYCEAYDEGSPLFNMIMDCEPVTFSYGGKRWLIELWKGQYGITTGGEIGVYNTIREDIDHEKFKGTFYEAVSDAELIPLSFVLKKNRKVLIKRSAVHWWLTGFKLGEFSETDTLTMDAKITFPDAEMRDNFVSALRKIGYTKKEYSVKRLTVLVHYDKPHTPQSLTRNAAQETAVQLTNKNNCALYELATHKYKFTLDKLEYLKTAMPEVYEFFLHSLYARGFYEAFKWLIDLIHGLKPEPTPPIPPKPCPPVPPIPCPPEPPWPCPPEPPWPCPPKPPRPCPPEPPWPCPPKPPRPCPPEPPRPCPPKPPRPCPPGSCQPCQPNNCRSCSPRSCRPCSPRLCPSRQNAAVPRQEGRFQSNNYPISGDTYETEDSMYRSGQFDESEFNSSDYEFFYDEQEDEFRD</sequence>
<dbReference type="PRINTS" id="PR00021">
    <property type="entry name" value="PRORICH"/>
</dbReference>
<organism evidence="4 5">
    <name type="scientific">Faecalicatena contorta</name>
    <dbReference type="NCBI Taxonomy" id="39482"/>
    <lineage>
        <taxon>Bacteria</taxon>
        <taxon>Bacillati</taxon>
        <taxon>Bacillota</taxon>
        <taxon>Clostridia</taxon>
        <taxon>Lachnospirales</taxon>
        <taxon>Lachnospiraceae</taxon>
        <taxon>Faecalicatena</taxon>
    </lineage>
</organism>
<keyword evidence="2" id="KW-1133">Transmembrane helix</keyword>
<keyword evidence="2" id="KW-0812">Transmembrane</keyword>
<dbReference type="InterPro" id="IPR029322">
    <property type="entry name" value="DUF4474"/>
</dbReference>
<feature type="domain" description="DUF4474" evidence="3">
    <location>
        <begin position="46"/>
        <end position="283"/>
    </location>
</feature>
<feature type="region of interest" description="Disordered" evidence="1">
    <location>
        <begin position="392"/>
        <end position="444"/>
    </location>
</feature>
<evidence type="ECO:0000259" key="3">
    <source>
        <dbReference type="Pfam" id="PF14751"/>
    </source>
</evidence>
<dbReference type="AlphaFoldDB" id="A0A174IHP9"/>
<dbReference type="STRING" id="39482.ERS852491_03562"/>
<name>A0A174IHP9_9FIRM</name>
<evidence type="ECO:0000256" key="2">
    <source>
        <dbReference type="SAM" id="Phobius"/>
    </source>
</evidence>
<evidence type="ECO:0000256" key="1">
    <source>
        <dbReference type="SAM" id="MobiDB-lite"/>
    </source>
</evidence>
<feature type="transmembrane region" description="Helical" evidence="2">
    <location>
        <begin position="6"/>
        <end position="23"/>
    </location>
</feature>
<evidence type="ECO:0000313" key="4">
    <source>
        <dbReference type="EMBL" id="CUO86733.1"/>
    </source>
</evidence>
<gene>
    <name evidence="4" type="primary">spaP</name>
    <name evidence="4" type="ORF">ERS852491_03562</name>
</gene>
<evidence type="ECO:0000313" key="5">
    <source>
        <dbReference type="Proteomes" id="UP000095544"/>
    </source>
</evidence>
<dbReference type="Pfam" id="PF14751">
    <property type="entry name" value="DUF4474"/>
    <property type="match status" value="1"/>
</dbReference>
<dbReference type="RefSeq" id="WP_242857628.1">
    <property type="nucleotide sequence ID" value="NZ_CYZU01000039.1"/>
</dbReference>
<dbReference type="EMBL" id="CYZU01000039">
    <property type="protein sequence ID" value="CUO86733.1"/>
    <property type="molecule type" value="Genomic_DNA"/>
</dbReference>
<protein>
    <submittedName>
        <fullName evidence="4">Cell surface antigen I/II</fullName>
    </submittedName>
</protein>
<reference evidence="4 5" key="1">
    <citation type="submission" date="2015-09" db="EMBL/GenBank/DDBJ databases">
        <authorList>
            <consortium name="Pathogen Informatics"/>
        </authorList>
    </citation>
    <scope>NUCLEOTIDE SEQUENCE [LARGE SCALE GENOMIC DNA]</scope>
    <source>
        <strain evidence="4 5">2789STDY5834876</strain>
    </source>
</reference>